<dbReference type="EMBL" id="AP023439">
    <property type="protein sequence ID" value="BCL23356.1"/>
    <property type="molecule type" value="Genomic_DNA"/>
</dbReference>
<sequence length="55" mass="5877">MLTPWLGLISSASQLAYHENQLVASNPLTTVVTECADRVITCAPLNDFTNGERGG</sequence>
<evidence type="ECO:0000313" key="1">
    <source>
        <dbReference type="EMBL" id="BCL23356.1"/>
    </source>
</evidence>
<organism evidence="1 2">
    <name type="scientific">Streptomyces tuirus</name>
    <dbReference type="NCBI Taxonomy" id="68278"/>
    <lineage>
        <taxon>Bacteria</taxon>
        <taxon>Bacillati</taxon>
        <taxon>Actinomycetota</taxon>
        <taxon>Actinomycetes</taxon>
        <taxon>Kitasatosporales</taxon>
        <taxon>Streptomycetaceae</taxon>
        <taxon>Streptomyces</taxon>
    </lineage>
</organism>
<accession>A0A7G1NPB0</accession>
<evidence type="ECO:0000313" key="2">
    <source>
        <dbReference type="Proteomes" id="UP000516373"/>
    </source>
</evidence>
<dbReference type="KEGG" id="stui:GCM10017668_51990"/>
<gene>
    <name evidence="1" type="ORF">GCM10017668_51990</name>
</gene>
<reference evidence="1 2" key="1">
    <citation type="journal article" date="2014" name="Int. J. Syst. Evol. Microbiol.">
        <title>Complete genome sequence of Corynebacterium casei LMG S-19264T (=DSM 44701T), isolated from a smear-ripened cheese.</title>
        <authorList>
            <consortium name="US DOE Joint Genome Institute (JGI-PGF)"/>
            <person name="Walter F."/>
            <person name="Albersmeier A."/>
            <person name="Kalinowski J."/>
            <person name="Ruckert C."/>
        </authorList>
    </citation>
    <scope>NUCLEOTIDE SEQUENCE [LARGE SCALE GENOMIC DNA]</scope>
    <source>
        <strain evidence="1 2">JCM 4255</strain>
    </source>
</reference>
<name>A0A7G1NPB0_9ACTN</name>
<dbReference type="Proteomes" id="UP000516373">
    <property type="component" value="Chromosome"/>
</dbReference>
<protein>
    <submittedName>
        <fullName evidence="1">Uncharacterized protein</fullName>
    </submittedName>
</protein>
<dbReference type="AlphaFoldDB" id="A0A7G1NPB0"/>
<proteinExistence type="predicted"/>